<accession>A0A428WST0</accession>
<feature type="domain" description="DUF397" evidence="1">
    <location>
        <begin position="10"/>
        <end position="60"/>
    </location>
</feature>
<dbReference type="AlphaFoldDB" id="A0A428WST0"/>
<organism evidence="2 3">
    <name type="scientific">Amycolatopsis balhimycina DSM 5908</name>
    <dbReference type="NCBI Taxonomy" id="1081091"/>
    <lineage>
        <taxon>Bacteria</taxon>
        <taxon>Bacillati</taxon>
        <taxon>Actinomycetota</taxon>
        <taxon>Actinomycetes</taxon>
        <taxon>Pseudonocardiales</taxon>
        <taxon>Pseudonocardiaceae</taxon>
        <taxon>Amycolatopsis</taxon>
    </lineage>
</organism>
<protein>
    <submittedName>
        <fullName evidence="2">DUF397 domain-containing protein</fullName>
    </submittedName>
</protein>
<evidence type="ECO:0000313" key="2">
    <source>
        <dbReference type="EMBL" id="RSM46122.1"/>
    </source>
</evidence>
<reference evidence="2 3" key="1">
    <citation type="submission" date="2018-05" db="EMBL/GenBank/DDBJ databases">
        <title>Evolution of GPA BGCs.</title>
        <authorList>
            <person name="Waglechner N."/>
            <person name="Wright G.D."/>
        </authorList>
    </citation>
    <scope>NUCLEOTIDE SEQUENCE [LARGE SCALE GENOMIC DNA]</scope>
    <source>
        <strain evidence="2 3">DSM 5908</strain>
    </source>
</reference>
<evidence type="ECO:0000313" key="3">
    <source>
        <dbReference type="Proteomes" id="UP000286716"/>
    </source>
</evidence>
<dbReference type="RefSeq" id="WP_043792702.1">
    <property type="nucleotide sequence ID" value="NZ_QHHU01000014.1"/>
</dbReference>
<gene>
    <name evidence="2" type="ORF">DMA12_12315</name>
</gene>
<dbReference type="EMBL" id="QHHU01000014">
    <property type="protein sequence ID" value="RSM46122.1"/>
    <property type="molecule type" value="Genomic_DNA"/>
</dbReference>
<dbReference type="Proteomes" id="UP000286716">
    <property type="component" value="Unassembled WGS sequence"/>
</dbReference>
<name>A0A428WST0_AMYBA</name>
<proteinExistence type="predicted"/>
<keyword evidence="3" id="KW-1185">Reference proteome</keyword>
<dbReference type="Pfam" id="PF04149">
    <property type="entry name" value="DUF397"/>
    <property type="match status" value="1"/>
</dbReference>
<dbReference type="OrthoDB" id="3636733at2"/>
<evidence type="ECO:0000259" key="1">
    <source>
        <dbReference type="Pfam" id="PF04149"/>
    </source>
</evidence>
<comment type="caution">
    <text evidence="2">The sequence shown here is derived from an EMBL/GenBank/DDBJ whole genome shotgun (WGS) entry which is preliminary data.</text>
</comment>
<sequence>MATNSRILTGWFKSSYSNAGGSCVETRFTTDATLVRDSKDRRPDSPVIEFAPAAWTSFLAIMTRDDS</sequence>
<dbReference type="InterPro" id="IPR007278">
    <property type="entry name" value="DUF397"/>
</dbReference>